<evidence type="ECO:0000313" key="2">
    <source>
        <dbReference type="EMBL" id="WPU66636.1"/>
    </source>
</evidence>
<evidence type="ECO:0000259" key="1">
    <source>
        <dbReference type="Pfam" id="PF13175"/>
    </source>
</evidence>
<reference evidence="2 3" key="1">
    <citation type="submission" date="2023-11" db="EMBL/GenBank/DDBJ databases">
        <title>Peredibacter starrii A3.12.</title>
        <authorList>
            <person name="Mitchell R.J."/>
        </authorList>
    </citation>
    <scope>NUCLEOTIDE SEQUENCE [LARGE SCALE GENOMIC DNA]</scope>
    <source>
        <strain evidence="2 3">A3.12</strain>
    </source>
</reference>
<dbReference type="InterPro" id="IPR027417">
    <property type="entry name" value="P-loop_NTPase"/>
</dbReference>
<gene>
    <name evidence="2" type="ORF">SOO65_07750</name>
</gene>
<protein>
    <submittedName>
        <fullName evidence="2">AAA family ATPase</fullName>
    </submittedName>
</protein>
<keyword evidence="3" id="KW-1185">Reference proteome</keyword>
<dbReference type="PANTHER" id="PTHR43581:SF2">
    <property type="entry name" value="EXCINUCLEASE ATPASE SUBUNIT"/>
    <property type="match status" value="1"/>
</dbReference>
<dbReference type="Pfam" id="PF13175">
    <property type="entry name" value="AAA_15"/>
    <property type="match status" value="1"/>
</dbReference>
<dbReference type="Gene3D" id="3.40.50.300">
    <property type="entry name" value="P-loop containing nucleotide triphosphate hydrolases"/>
    <property type="match status" value="1"/>
</dbReference>
<evidence type="ECO:0000313" key="3">
    <source>
        <dbReference type="Proteomes" id="UP001324634"/>
    </source>
</evidence>
<dbReference type="InterPro" id="IPR041685">
    <property type="entry name" value="AAA_GajA/Old/RecF-like"/>
</dbReference>
<dbReference type="KEGG" id="psti:SOO65_07750"/>
<sequence>MLRPICLWINKYKTLEKSLITFSSRYSVTNDCVIKERESEFHVYGEFQDITAFVGKNGAGKTSVMEAVSAILCGNEDLVDGVLVVQNHGEFFSVGLGRKDFYFGGKKINRFKEIDIFRGAGVIYYSPVYNPHSFSLNPKKKFFKNISNDREYSFKREKNREIDFQKQFNFFDGMGKFAREILGFDKYLKVDLKLPDIQVLKRRILRVMLEPDFLRDQDTRQYFFRKLSEMANDDSLILDLIEDQIKERDIYKVRSALDTVFIDKAEAMHSYYHQSDFYDQSSLSLAMRFLTSNFFLKETHPYEAVADKQLTTIDMFFELMDTDNFRRWALKVLKFSKSIDNRSYRDRTIAKDCDVLHQILDSVNVKSPQFPLFYPPSKSTQALEIISNIRRSNLMKYGFEIGWQGVSSGQVAKMNLYSRIYNAIGDSQWESLLLLLDEADIYLHPEWQRTFLHELSIFFMVFKKQHPHLKLISLILTTHSPLMISDLFKEDVYLIDDSVKPYKVKSARKHTFGANIYQLYREEFVTTNPKGELASLAIKKIVRDLNEILSTDNVQYFQQLISKIGDPVIQKGLQGLVENKMDQIQ</sequence>
<dbReference type="SUPFAM" id="SSF52540">
    <property type="entry name" value="P-loop containing nucleoside triphosphate hydrolases"/>
    <property type="match status" value="1"/>
</dbReference>
<dbReference type="PANTHER" id="PTHR43581">
    <property type="entry name" value="ATP/GTP PHOSPHATASE"/>
    <property type="match status" value="1"/>
</dbReference>
<accession>A0AAX4HTA6</accession>
<dbReference type="GO" id="GO:0005524">
    <property type="term" value="F:ATP binding"/>
    <property type="evidence" value="ECO:0007669"/>
    <property type="project" value="InterPro"/>
</dbReference>
<feature type="domain" description="Endonuclease GajA/Old nuclease/RecF-like AAA" evidence="1">
    <location>
        <begin position="46"/>
        <end position="484"/>
    </location>
</feature>
<dbReference type="GO" id="GO:0016887">
    <property type="term" value="F:ATP hydrolysis activity"/>
    <property type="evidence" value="ECO:0007669"/>
    <property type="project" value="InterPro"/>
</dbReference>
<proteinExistence type="predicted"/>
<organism evidence="2 3">
    <name type="scientific">Peredibacter starrii</name>
    <dbReference type="NCBI Taxonomy" id="28202"/>
    <lineage>
        <taxon>Bacteria</taxon>
        <taxon>Pseudomonadati</taxon>
        <taxon>Bdellovibrionota</taxon>
        <taxon>Bacteriovoracia</taxon>
        <taxon>Bacteriovoracales</taxon>
        <taxon>Bacteriovoracaceae</taxon>
        <taxon>Peredibacter</taxon>
    </lineage>
</organism>
<dbReference type="RefSeq" id="WP_321399049.1">
    <property type="nucleotide sequence ID" value="NZ_CP139487.1"/>
</dbReference>
<dbReference type="InterPro" id="IPR051396">
    <property type="entry name" value="Bact_Antivir_Def_Nuclease"/>
</dbReference>
<dbReference type="EMBL" id="CP139487">
    <property type="protein sequence ID" value="WPU66636.1"/>
    <property type="molecule type" value="Genomic_DNA"/>
</dbReference>
<dbReference type="Proteomes" id="UP001324634">
    <property type="component" value="Chromosome"/>
</dbReference>
<name>A0AAX4HTA6_9BACT</name>
<dbReference type="AlphaFoldDB" id="A0AAX4HTA6"/>